<name>A0AAV7Y8I3_9EUKA</name>
<dbReference type="FunFam" id="3.40.50.1000:FF:000093">
    <property type="entry name" value="NLI interacting factor-like phosphatase family protein"/>
    <property type="match status" value="1"/>
</dbReference>
<dbReference type="GO" id="GO:0016791">
    <property type="term" value="F:phosphatase activity"/>
    <property type="evidence" value="ECO:0007669"/>
    <property type="project" value="InterPro"/>
</dbReference>
<dbReference type="Proteomes" id="UP001146793">
    <property type="component" value="Unassembled WGS sequence"/>
</dbReference>
<feature type="domain" description="FCP1 homology" evidence="1">
    <location>
        <begin position="54"/>
        <end position="218"/>
    </location>
</feature>
<dbReference type="InterPro" id="IPR023214">
    <property type="entry name" value="HAD_sf"/>
</dbReference>
<dbReference type="CDD" id="cd07521">
    <property type="entry name" value="HAD_FCP1-like"/>
    <property type="match status" value="1"/>
</dbReference>
<dbReference type="SMART" id="SM00577">
    <property type="entry name" value="CPDc"/>
    <property type="match status" value="1"/>
</dbReference>
<dbReference type="InterPro" id="IPR011948">
    <property type="entry name" value="Dullard_phosphatase"/>
</dbReference>
<dbReference type="Pfam" id="PF03031">
    <property type="entry name" value="NIF"/>
    <property type="match status" value="1"/>
</dbReference>
<dbReference type="NCBIfam" id="TIGR02251">
    <property type="entry name" value="HIF-SF_euk"/>
    <property type="match status" value="1"/>
</dbReference>
<evidence type="ECO:0000313" key="2">
    <source>
        <dbReference type="EMBL" id="KAJ3426136.1"/>
    </source>
</evidence>
<proteinExistence type="predicted"/>
<gene>
    <name evidence="2" type="ORF">M0812_28585</name>
</gene>
<accession>A0AAV7Y8I3</accession>
<comment type="caution">
    <text evidence="2">The sequence shown here is derived from an EMBL/GenBank/DDBJ whole genome shotgun (WGS) entry which is preliminary data.</text>
</comment>
<dbReference type="InterPro" id="IPR050365">
    <property type="entry name" value="TIM50"/>
</dbReference>
<dbReference type="SUPFAM" id="SSF56784">
    <property type="entry name" value="HAD-like"/>
    <property type="match status" value="1"/>
</dbReference>
<sequence length="239" mass="28184">MNRCQQQPNNGHYQNRKVKKHILFNPYLLQQLNLFPKKTTFARSDLLLGEQKKEDRGKITLCLDLDETLISSSFQEPENYDFSCTIEDVGETYQVYVKKRPFLDYFLERVSKMFEVVIFTASRKCYADKILDHLDPQKETISYRLYRDSCSLFCGSYIKDLSLLNRDLNSVLIVDDLPCSFLFHRENAIKIPPFSFYKHVTNRGSDFDFCLETTLQILEQVHIQHDVVSILSQPFQFVY</sequence>
<dbReference type="InterPro" id="IPR004274">
    <property type="entry name" value="FCP1_dom"/>
</dbReference>
<dbReference type="InterPro" id="IPR036412">
    <property type="entry name" value="HAD-like_sf"/>
</dbReference>
<evidence type="ECO:0000259" key="1">
    <source>
        <dbReference type="PROSITE" id="PS50969"/>
    </source>
</evidence>
<dbReference type="AlphaFoldDB" id="A0AAV7Y8I3"/>
<dbReference type="PANTHER" id="PTHR12210">
    <property type="entry name" value="DULLARD PROTEIN PHOSPHATASE"/>
    <property type="match status" value="1"/>
</dbReference>
<reference evidence="2" key="1">
    <citation type="submission" date="2022-08" db="EMBL/GenBank/DDBJ databases">
        <title>Novel sulphate-reducing endosymbionts in the free-living metamonad Anaeramoeba.</title>
        <authorList>
            <person name="Jerlstrom-Hultqvist J."/>
            <person name="Cepicka I."/>
            <person name="Gallot-Lavallee L."/>
            <person name="Salas-Leiva D."/>
            <person name="Curtis B.A."/>
            <person name="Zahonova K."/>
            <person name="Pipaliya S."/>
            <person name="Dacks J."/>
            <person name="Roger A.J."/>
        </authorList>
    </citation>
    <scope>NUCLEOTIDE SEQUENCE</scope>
    <source>
        <strain evidence="2">Busselton2</strain>
    </source>
</reference>
<dbReference type="EMBL" id="JANTQA010000070">
    <property type="protein sequence ID" value="KAJ3426136.1"/>
    <property type="molecule type" value="Genomic_DNA"/>
</dbReference>
<evidence type="ECO:0000313" key="3">
    <source>
        <dbReference type="Proteomes" id="UP001146793"/>
    </source>
</evidence>
<protein>
    <submittedName>
        <fullName evidence="2">Scp1-like small phosphatase 4-related</fullName>
    </submittedName>
</protein>
<dbReference type="PROSITE" id="PS50969">
    <property type="entry name" value="FCP1"/>
    <property type="match status" value="1"/>
</dbReference>
<dbReference type="Gene3D" id="3.40.50.1000">
    <property type="entry name" value="HAD superfamily/HAD-like"/>
    <property type="match status" value="1"/>
</dbReference>
<organism evidence="2 3">
    <name type="scientific">Anaeramoeba flamelloides</name>
    <dbReference type="NCBI Taxonomy" id="1746091"/>
    <lineage>
        <taxon>Eukaryota</taxon>
        <taxon>Metamonada</taxon>
        <taxon>Anaeramoebidae</taxon>
        <taxon>Anaeramoeba</taxon>
    </lineage>
</organism>